<keyword evidence="2" id="KW-1133">Transmembrane helix</keyword>
<dbReference type="Proteomes" id="UP000289260">
    <property type="component" value="Chromosome"/>
</dbReference>
<dbReference type="KEGG" id="ltr:EVS81_12090"/>
<feature type="compositionally biased region" description="Pro residues" evidence="1">
    <location>
        <begin position="777"/>
        <end position="799"/>
    </location>
</feature>
<dbReference type="OrthoDB" id="7210788at2"/>
<keyword evidence="2" id="KW-0812">Transmembrane</keyword>
<evidence type="ECO:0000313" key="4">
    <source>
        <dbReference type="EMBL" id="QBE49484.1"/>
    </source>
</evidence>
<feature type="domain" description="Htaa" evidence="3">
    <location>
        <begin position="615"/>
        <end position="765"/>
    </location>
</feature>
<organism evidence="4 5">
    <name type="scientific">Leucobacter triazinivorans</name>
    <dbReference type="NCBI Taxonomy" id="1784719"/>
    <lineage>
        <taxon>Bacteria</taxon>
        <taxon>Bacillati</taxon>
        <taxon>Actinomycetota</taxon>
        <taxon>Actinomycetes</taxon>
        <taxon>Micrococcales</taxon>
        <taxon>Microbacteriaceae</taxon>
        <taxon>Leucobacter</taxon>
    </lineage>
</organism>
<accession>A0A4P6KIS5</accession>
<reference evidence="4 5" key="1">
    <citation type="submission" date="2019-02" db="EMBL/GenBank/DDBJ databases">
        <authorList>
            <person name="Sun L."/>
            <person name="Pan D."/>
            <person name="Wu X."/>
        </authorList>
    </citation>
    <scope>NUCLEOTIDE SEQUENCE [LARGE SCALE GENOMIC DNA]</scope>
    <source>
        <strain evidence="4 5">JW-1</strain>
    </source>
</reference>
<name>A0A4P6KIS5_9MICO</name>
<evidence type="ECO:0000313" key="5">
    <source>
        <dbReference type="Proteomes" id="UP000289260"/>
    </source>
</evidence>
<feature type="region of interest" description="Disordered" evidence="1">
    <location>
        <begin position="770"/>
        <end position="808"/>
    </location>
</feature>
<feature type="compositionally biased region" description="Low complexity" evidence="1">
    <location>
        <begin position="40"/>
        <end position="82"/>
    </location>
</feature>
<sequence>MFARRGARRGLAAILVSALVAGGVFLGVGTAYAEELPAEPAAQEVATGVEQPAAPDEQAAPEPVEEAAPAPEPAAEPAAGPVAEEEPAVEEDPDAAEGAEDSRAESDSPAPTNEPAAQVARSVGPSVEVVGSVSDLDPAGDTVVTVRGSGFSPDTPGAAGTRPPLMGVFGGVYVVFGSFLEEWRPSEGVSSSARSVVSQKWAVLAENMAGIGGPDAGAVEMREDGSFETQLTLRQDEAKALADGRWGIYTYSGSGAKVASFETYTPVTFADPAPVGPSVEVVGSVSDLDPAGDTVVTVRGSGFSPDTPGAAGTRPPLMGVFGGVYVVFGSFLEEWRPSEGVSSSARSVVSQKWAVLAENMAGIGGPDAGAVEMREDGSFETQLTLRQDEAKALADGRWGIYTYSGSGAKVASFETYTPVTFADPAPPTFEPELEVFLADGTTEYSGQEVKEGDTLVVKGSGFDPFVNTCLPGVMSCELGGIGIPIPADKPQGTFAVFGHFAENWRPSNGVSSDQRKMDSSNRAWALAEETLENDVPVAYRDVIRSEWVELDPATGSFTWTVTLKEPADLVDDGRFGIYTYAGGVSSRNADHELAVLLNFAGKDRSGETDPEVAEGDLSWGIKESFRTYVEGGAGGAITLLGAAERASNGTFGFPQIAGGTWDPKTRTGEVRYAGGVGFSGHGGGLALTIADPKITVTSATRAVLYAKVDNSLLPIADIDLGAATRSGTAGAVTWTGALSTLRAEAVDAFLGFYPAGTALDPVTFTVGAASDAEPTKPVTPTPQPTPQPKPEPKPIPVDPSRPGAQQAGSLTWGVSSAFASYATGAIAKGGVVPNGVGGGPGGYVFPQAGSSWNATSQTGTVRYSGVVTFTGHNGLLNETFANPVVTVTSATTGSISAGGHTFGLDLGAASKSVGANGEVTWSGVPVSGAICGGGSTGGSTGSGCFAADPATFTVGAAGGVGGGAAAVTSQFGQKRTPAAAPPATAGITVITPEEELVPGGEIELRASGFEPDERDILVVLYSDPIVLDDSAGADANGDVRWIGTLPEDLEPGQHTITLQGSVNAGKVITVLDSTDADTQQDETTEISVEEAQTAQGQAVAAGPAENSSVPVWVWWIAALALLAAAGATSGLVVAQRRANGGDS</sequence>
<evidence type="ECO:0000256" key="2">
    <source>
        <dbReference type="SAM" id="Phobius"/>
    </source>
</evidence>
<evidence type="ECO:0000256" key="1">
    <source>
        <dbReference type="SAM" id="MobiDB-lite"/>
    </source>
</evidence>
<keyword evidence="5" id="KW-1185">Reference proteome</keyword>
<dbReference type="Pfam" id="PF04213">
    <property type="entry name" value="HtaA"/>
    <property type="match status" value="2"/>
</dbReference>
<feature type="domain" description="Htaa" evidence="3">
    <location>
        <begin position="808"/>
        <end position="897"/>
    </location>
</feature>
<protein>
    <recommendedName>
        <fullName evidence="3">Htaa domain-containing protein</fullName>
    </recommendedName>
</protein>
<proteinExistence type="predicted"/>
<gene>
    <name evidence="4" type="ORF">EVS81_12090</name>
</gene>
<feature type="compositionally biased region" description="Acidic residues" evidence="1">
    <location>
        <begin position="83"/>
        <end position="99"/>
    </location>
</feature>
<feature type="transmembrane region" description="Helical" evidence="2">
    <location>
        <begin position="1112"/>
        <end position="1134"/>
    </location>
</feature>
<dbReference type="EMBL" id="CP035806">
    <property type="protein sequence ID" value="QBE49484.1"/>
    <property type="molecule type" value="Genomic_DNA"/>
</dbReference>
<feature type="region of interest" description="Disordered" evidence="1">
    <location>
        <begin position="40"/>
        <end position="124"/>
    </location>
</feature>
<dbReference type="AlphaFoldDB" id="A0A4P6KIS5"/>
<keyword evidence="2" id="KW-0472">Membrane</keyword>
<evidence type="ECO:0000259" key="3">
    <source>
        <dbReference type="Pfam" id="PF04213"/>
    </source>
</evidence>
<dbReference type="RefSeq" id="WP_130110611.1">
    <property type="nucleotide sequence ID" value="NZ_CP035806.1"/>
</dbReference>
<dbReference type="InterPro" id="IPR007331">
    <property type="entry name" value="Htaa"/>
</dbReference>